<comment type="caution">
    <text evidence="1">The sequence shown here is derived from an EMBL/GenBank/DDBJ whole genome shotgun (WGS) entry which is preliminary data.</text>
</comment>
<dbReference type="InterPro" id="IPR038493">
    <property type="entry name" value="MqsR_sf"/>
</dbReference>
<evidence type="ECO:0000313" key="1">
    <source>
        <dbReference type="EMBL" id="CAG9182138.1"/>
    </source>
</evidence>
<proteinExistence type="predicted"/>
<keyword evidence="1" id="KW-0378">Hydrolase</keyword>
<dbReference type="GO" id="GO:0016787">
    <property type="term" value="F:hydrolase activity"/>
    <property type="evidence" value="ECO:0007669"/>
    <property type="project" value="UniProtKB-KW"/>
</dbReference>
<gene>
    <name evidence="1" type="primary">mqsR</name>
    <name evidence="1" type="ORF">LMG23994_04824</name>
</gene>
<sequence>MEKGTAHYKLARVKELLRAGRMRMTRAAFDGASGMGLSAPTVRQLLLQLDAGDFYKSMTTLEDHRVWQDVYKPVTRQGALYIKLIKLTVIDDVLVVSFKHR</sequence>
<organism evidence="1 2">
    <name type="scientific">Cupriavidus pinatubonensis</name>
    <dbReference type="NCBI Taxonomy" id="248026"/>
    <lineage>
        <taxon>Bacteria</taxon>
        <taxon>Pseudomonadati</taxon>
        <taxon>Pseudomonadota</taxon>
        <taxon>Betaproteobacteria</taxon>
        <taxon>Burkholderiales</taxon>
        <taxon>Burkholderiaceae</taxon>
        <taxon>Cupriavidus</taxon>
    </lineage>
</organism>
<evidence type="ECO:0000313" key="2">
    <source>
        <dbReference type="Proteomes" id="UP000701702"/>
    </source>
</evidence>
<keyword evidence="2" id="KW-1185">Reference proteome</keyword>
<dbReference type="InterPro" id="IPR031451">
    <property type="entry name" value="MqsR_toxin"/>
</dbReference>
<dbReference type="EMBL" id="CAJZAF010000031">
    <property type="protein sequence ID" value="CAG9182138.1"/>
    <property type="molecule type" value="Genomic_DNA"/>
</dbReference>
<dbReference type="Proteomes" id="UP000701702">
    <property type="component" value="Unassembled WGS sequence"/>
</dbReference>
<dbReference type="EC" id="3.1.-.-" evidence="1"/>
<name>A0ABM8XPD5_9BURK</name>
<dbReference type="CDD" id="cd12869">
    <property type="entry name" value="MqsR"/>
    <property type="match status" value="1"/>
</dbReference>
<protein>
    <submittedName>
        <fullName evidence="1">mRNA interferase toxin MqsR</fullName>
        <ecNumber evidence="1">3.1.-.-</ecNumber>
    </submittedName>
</protein>
<dbReference type="RefSeq" id="WP_224006851.1">
    <property type="nucleotide sequence ID" value="NZ_CAJZAF010000031.1"/>
</dbReference>
<accession>A0ABM8XPD5</accession>
<reference evidence="1 2" key="1">
    <citation type="submission" date="2021-08" db="EMBL/GenBank/DDBJ databases">
        <authorList>
            <person name="Peeters C."/>
        </authorList>
    </citation>
    <scope>NUCLEOTIDE SEQUENCE [LARGE SCALE GENOMIC DNA]</scope>
    <source>
        <strain evidence="1 2">LMG 23994</strain>
    </source>
</reference>
<dbReference type="Gene3D" id="3.30.2310.40">
    <property type="match status" value="1"/>
</dbReference>
<dbReference type="Pfam" id="PF15723">
    <property type="entry name" value="MqsR_toxin"/>
    <property type="match status" value="1"/>
</dbReference>